<protein>
    <submittedName>
        <fullName evidence="1">Uncharacterized protein</fullName>
    </submittedName>
</protein>
<dbReference type="OrthoDB" id="3650808at2759"/>
<gene>
    <name evidence="1" type="ORF">CLAFUR5_08292</name>
</gene>
<name>A0A9Q8LCK9_PASFU</name>
<reference evidence="1" key="2">
    <citation type="journal article" date="2022" name="Microb. Genom.">
        <title>A chromosome-scale genome assembly of the tomato pathogen Cladosporium fulvum reveals a compartmentalized genome architecture and the presence of a dispensable chromosome.</title>
        <authorList>
            <person name="Zaccaron A.Z."/>
            <person name="Chen L.H."/>
            <person name="Samaras A."/>
            <person name="Stergiopoulos I."/>
        </authorList>
    </citation>
    <scope>NUCLEOTIDE SEQUENCE</scope>
    <source>
        <strain evidence="1">Race5_Kim</strain>
    </source>
</reference>
<dbReference type="GeneID" id="71988170"/>
<sequence length="126" mass="14771">MSEPISKRRIFPFFDLPRELRDFIYGFSLCDKRLEPDHHSAIWVTDVAPQNTMRVSRQFNEELREQVQKKAHLYIAQDYTTDPAPIQANTVPQQNSLRFLTVSIELNNGMFGLQAQRAWVVQAIRH</sequence>
<dbReference type="RefSeq" id="XP_047759309.1">
    <property type="nucleotide sequence ID" value="XM_047907440.1"/>
</dbReference>
<reference evidence="1" key="1">
    <citation type="submission" date="2021-12" db="EMBL/GenBank/DDBJ databases">
        <authorList>
            <person name="Zaccaron A."/>
            <person name="Stergiopoulos I."/>
        </authorList>
    </citation>
    <scope>NUCLEOTIDE SEQUENCE</scope>
    <source>
        <strain evidence="1">Race5_Kim</strain>
    </source>
</reference>
<organism evidence="1 2">
    <name type="scientific">Passalora fulva</name>
    <name type="common">Tomato leaf mold</name>
    <name type="synonym">Cladosporium fulvum</name>
    <dbReference type="NCBI Taxonomy" id="5499"/>
    <lineage>
        <taxon>Eukaryota</taxon>
        <taxon>Fungi</taxon>
        <taxon>Dikarya</taxon>
        <taxon>Ascomycota</taxon>
        <taxon>Pezizomycotina</taxon>
        <taxon>Dothideomycetes</taxon>
        <taxon>Dothideomycetidae</taxon>
        <taxon>Mycosphaerellales</taxon>
        <taxon>Mycosphaerellaceae</taxon>
        <taxon>Fulvia</taxon>
    </lineage>
</organism>
<keyword evidence="2" id="KW-1185">Reference proteome</keyword>
<proteinExistence type="predicted"/>
<dbReference type="AlphaFoldDB" id="A0A9Q8LCK9"/>
<accession>A0A9Q8LCK9</accession>
<dbReference type="Proteomes" id="UP000756132">
    <property type="component" value="Chromosome 3"/>
</dbReference>
<evidence type="ECO:0000313" key="2">
    <source>
        <dbReference type="Proteomes" id="UP000756132"/>
    </source>
</evidence>
<dbReference type="EMBL" id="CP090165">
    <property type="protein sequence ID" value="UJO14943.1"/>
    <property type="molecule type" value="Genomic_DNA"/>
</dbReference>
<evidence type="ECO:0000313" key="1">
    <source>
        <dbReference type="EMBL" id="UJO14943.1"/>
    </source>
</evidence>
<dbReference type="KEGG" id="ffu:CLAFUR5_08292"/>